<gene>
    <name evidence="2" type="ORF">G5B46_11805</name>
</gene>
<comment type="caution">
    <text evidence="2">The sequence shown here is derived from an EMBL/GenBank/DDBJ whole genome shotgun (WGS) entry which is preliminary data.</text>
</comment>
<dbReference type="EMBL" id="JAAKGT010000004">
    <property type="protein sequence ID" value="NGM50293.1"/>
    <property type="molecule type" value="Genomic_DNA"/>
</dbReference>
<protein>
    <submittedName>
        <fullName evidence="2">Uncharacterized protein</fullName>
    </submittedName>
</protein>
<feature type="compositionally biased region" description="Basic residues" evidence="1">
    <location>
        <begin position="27"/>
        <end position="38"/>
    </location>
</feature>
<sequence>MRAVKSMRVVGGVTAAPALYAAAMTRTPHHHGHHHHPTSPRGIGRVRTL</sequence>
<reference evidence="2" key="1">
    <citation type="submission" date="2020-02" db="EMBL/GenBank/DDBJ databases">
        <authorList>
            <person name="Gao J."/>
            <person name="Sun J."/>
        </authorList>
    </citation>
    <scope>NUCLEOTIDE SEQUENCE</scope>
    <source>
        <strain evidence="2">602-2</strain>
    </source>
</reference>
<evidence type="ECO:0000313" key="2">
    <source>
        <dbReference type="EMBL" id="NGM50293.1"/>
    </source>
</evidence>
<evidence type="ECO:0000256" key="1">
    <source>
        <dbReference type="SAM" id="MobiDB-lite"/>
    </source>
</evidence>
<proteinExistence type="predicted"/>
<dbReference type="AlphaFoldDB" id="A0A6G4QXS6"/>
<name>A0A6G4QXS6_9CAUL</name>
<accession>A0A6G4QXS6</accession>
<feature type="region of interest" description="Disordered" evidence="1">
    <location>
        <begin position="24"/>
        <end position="49"/>
    </location>
</feature>
<organism evidence="2">
    <name type="scientific">Caulobacter sp. 602-2</name>
    <dbReference type="NCBI Taxonomy" id="2710887"/>
    <lineage>
        <taxon>Bacteria</taxon>
        <taxon>Pseudomonadati</taxon>
        <taxon>Pseudomonadota</taxon>
        <taxon>Alphaproteobacteria</taxon>
        <taxon>Caulobacterales</taxon>
        <taxon>Caulobacteraceae</taxon>
        <taxon>Caulobacter</taxon>
    </lineage>
</organism>
<dbReference type="RefSeq" id="WP_165258885.1">
    <property type="nucleotide sequence ID" value="NZ_JAAKGT010000004.1"/>
</dbReference>